<dbReference type="Pfam" id="PF17089">
    <property type="entry name" value="YjbT"/>
    <property type="match status" value="1"/>
</dbReference>
<dbReference type="AlphaFoldDB" id="A0A7Z9CSC4"/>
<comment type="similarity">
    <text evidence="1">Belongs to the YjbT family.</text>
</comment>
<accession>A0A7Z9CSC4</accession>
<gene>
    <name evidence="4" type="ORF">NCTC9997_04163</name>
</gene>
<dbReference type="EMBL" id="LR134253">
    <property type="protein sequence ID" value="VED52178.1"/>
    <property type="molecule type" value="Genomic_DNA"/>
</dbReference>
<evidence type="ECO:0000313" key="4">
    <source>
        <dbReference type="EMBL" id="VED52178.1"/>
    </source>
</evidence>
<evidence type="ECO:0000313" key="5">
    <source>
        <dbReference type="Proteomes" id="UP000267630"/>
    </source>
</evidence>
<reference evidence="4 5" key="1">
    <citation type="submission" date="2018-12" db="EMBL/GenBank/DDBJ databases">
        <authorList>
            <consortium name="Pathogen Informatics"/>
        </authorList>
    </citation>
    <scope>NUCLEOTIDE SEQUENCE [LARGE SCALE GENOMIC DNA]</scope>
    <source>
        <strain evidence="4 5">NCTC9997</strain>
    </source>
</reference>
<dbReference type="Proteomes" id="UP000267630">
    <property type="component" value="Chromosome 3"/>
</dbReference>
<sequence>MGLHQLMMSDLGFNSGEMLKMKLYLAVLLLFVFNSSCYSQSALVINKSEMSPQSRALSADVQQNAQGLEMKSPGLITQCYQLAITESQPGKNCVPDY</sequence>
<name>A0A7Z9CSC4_RAOTE</name>
<keyword evidence="3" id="KW-0732">Signal</keyword>
<organism evidence="4 5">
    <name type="scientific">Raoultella terrigena</name>
    <name type="common">Klebsiella terrigena</name>
    <dbReference type="NCBI Taxonomy" id="577"/>
    <lineage>
        <taxon>Bacteria</taxon>
        <taxon>Pseudomonadati</taxon>
        <taxon>Pseudomonadota</taxon>
        <taxon>Gammaproteobacteria</taxon>
        <taxon>Enterobacterales</taxon>
        <taxon>Enterobacteriaceae</taxon>
        <taxon>Klebsiella/Raoultella group</taxon>
        <taxon>Raoultella</taxon>
    </lineage>
</organism>
<evidence type="ECO:0000256" key="1">
    <source>
        <dbReference type="ARBA" id="ARBA00010874"/>
    </source>
</evidence>
<evidence type="ECO:0000256" key="2">
    <source>
        <dbReference type="ARBA" id="ARBA00017455"/>
    </source>
</evidence>
<evidence type="ECO:0000256" key="3">
    <source>
        <dbReference type="ARBA" id="ARBA00022729"/>
    </source>
</evidence>
<proteinExistence type="inferred from homology"/>
<keyword evidence="5" id="KW-1185">Reference proteome</keyword>
<dbReference type="InterPro" id="IPR031382">
    <property type="entry name" value="YjbT"/>
</dbReference>
<protein>
    <recommendedName>
        <fullName evidence="2">Uncharacterized protein YjbT</fullName>
    </recommendedName>
</protein>